<reference evidence="1" key="1">
    <citation type="submission" date="2021-01" db="EMBL/GenBank/DDBJ databases">
        <title>Whole genome shotgun sequence of Virgisporangium aurantiacum NBRC 16421.</title>
        <authorList>
            <person name="Komaki H."/>
            <person name="Tamura T."/>
        </authorList>
    </citation>
    <scope>NUCLEOTIDE SEQUENCE</scope>
    <source>
        <strain evidence="1">NBRC 16421</strain>
    </source>
</reference>
<sequence>MIDPVARHVALFNEGVRTGDLVPWFNTFTADAVLTIHVASVGDKSAVASVPMAPAHGRPEIEAVYKGQPPGSEMCLTAGSPIDPDAETVFGEFFWVDAPDTGGRFTLHLRGGQTERIDIDLNAPPPRAAYGAP</sequence>
<gene>
    <name evidence="1" type="ORF">Vau01_009990</name>
</gene>
<name>A0A8J3Z1Q2_9ACTN</name>
<protein>
    <submittedName>
        <fullName evidence="1">Uncharacterized protein</fullName>
    </submittedName>
</protein>
<dbReference type="Proteomes" id="UP000612585">
    <property type="component" value="Unassembled WGS sequence"/>
</dbReference>
<comment type="caution">
    <text evidence="1">The sequence shown here is derived from an EMBL/GenBank/DDBJ whole genome shotgun (WGS) entry which is preliminary data.</text>
</comment>
<accession>A0A8J3Z1Q2</accession>
<dbReference type="EMBL" id="BOPG01000006">
    <property type="protein sequence ID" value="GIJ53483.1"/>
    <property type="molecule type" value="Genomic_DNA"/>
</dbReference>
<evidence type="ECO:0000313" key="2">
    <source>
        <dbReference type="Proteomes" id="UP000612585"/>
    </source>
</evidence>
<organism evidence="1 2">
    <name type="scientific">Virgisporangium aurantiacum</name>
    <dbReference type="NCBI Taxonomy" id="175570"/>
    <lineage>
        <taxon>Bacteria</taxon>
        <taxon>Bacillati</taxon>
        <taxon>Actinomycetota</taxon>
        <taxon>Actinomycetes</taxon>
        <taxon>Micromonosporales</taxon>
        <taxon>Micromonosporaceae</taxon>
        <taxon>Virgisporangium</taxon>
    </lineage>
</organism>
<dbReference type="RefSeq" id="WP_203987708.1">
    <property type="nucleotide sequence ID" value="NZ_BOPG01000006.1"/>
</dbReference>
<dbReference type="SUPFAM" id="SSF54427">
    <property type="entry name" value="NTF2-like"/>
    <property type="match status" value="1"/>
</dbReference>
<proteinExistence type="predicted"/>
<evidence type="ECO:0000313" key="1">
    <source>
        <dbReference type="EMBL" id="GIJ53483.1"/>
    </source>
</evidence>
<keyword evidence="2" id="KW-1185">Reference proteome</keyword>
<dbReference type="InterPro" id="IPR032710">
    <property type="entry name" value="NTF2-like_dom_sf"/>
</dbReference>
<dbReference type="AlphaFoldDB" id="A0A8J3Z1Q2"/>